<evidence type="ECO:0000256" key="4">
    <source>
        <dbReference type="ARBA" id="ARBA00023098"/>
    </source>
</evidence>
<sequence>MGRLDGKVALITGGARGLGAEGAQAMAREGAKVLITDILDDVGEQTAQGIRDAGGQASYAHQDTTDESHWPTAIRAAVDTFGGLDILVNNAGIEIVKTLADTTMEDLQRISAINEHGVYMGIKYAVDPMTERGGGSIINLSSVAGMQGFLGLTAYCMSKGAVRLLTKAAAVELARMGTKIRVNSVHPGVIQTTMGQRLFERYVDYGLAEDYADAEAKFTERHSIGRLGRPEDVANLFVFLASDESSFITGEEHVIDGGLTSD</sequence>
<proteinExistence type="inferred from homology"/>
<dbReference type="Pfam" id="PF13561">
    <property type="entry name" value="adh_short_C2"/>
    <property type="match status" value="1"/>
</dbReference>
<evidence type="ECO:0000313" key="7">
    <source>
        <dbReference type="Proteomes" id="UP001259982"/>
    </source>
</evidence>
<keyword evidence="3" id="KW-0520">NAD</keyword>
<keyword evidence="5" id="KW-0753">Steroid metabolism</keyword>
<reference evidence="6 7" key="1">
    <citation type="submission" date="2023-09" db="EMBL/GenBank/DDBJ databases">
        <authorList>
            <person name="Rey-Velasco X."/>
        </authorList>
    </citation>
    <scope>NUCLEOTIDE SEQUENCE [LARGE SCALE GENOMIC DNA]</scope>
    <source>
        <strain evidence="6 7">P385</strain>
    </source>
</reference>
<keyword evidence="4" id="KW-0443">Lipid metabolism</keyword>
<dbReference type="RefSeq" id="WP_311658269.1">
    <property type="nucleotide sequence ID" value="NZ_JAVRHY010000005.1"/>
</dbReference>
<dbReference type="PROSITE" id="PS00061">
    <property type="entry name" value="ADH_SHORT"/>
    <property type="match status" value="1"/>
</dbReference>
<name>A0ABU3BAA4_9GAMM</name>
<dbReference type="PRINTS" id="PR00080">
    <property type="entry name" value="SDRFAMILY"/>
</dbReference>
<dbReference type="Gene3D" id="3.40.50.720">
    <property type="entry name" value="NAD(P)-binding Rossmann-like Domain"/>
    <property type="match status" value="1"/>
</dbReference>
<protein>
    <submittedName>
        <fullName evidence="6">Glucose 1-dehydrogenase</fullName>
        <ecNumber evidence="6">1.1.1.47</ecNumber>
    </submittedName>
</protein>
<dbReference type="SUPFAM" id="SSF51735">
    <property type="entry name" value="NAD(P)-binding Rossmann-fold domains"/>
    <property type="match status" value="1"/>
</dbReference>
<dbReference type="InterPro" id="IPR036291">
    <property type="entry name" value="NAD(P)-bd_dom_sf"/>
</dbReference>
<dbReference type="EC" id="1.1.1.47" evidence="6"/>
<evidence type="ECO:0000256" key="5">
    <source>
        <dbReference type="ARBA" id="ARBA00023221"/>
    </source>
</evidence>
<dbReference type="InterPro" id="IPR020904">
    <property type="entry name" value="Sc_DH/Rdtase_CS"/>
</dbReference>
<evidence type="ECO:0000256" key="2">
    <source>
        <dbReference type="ARBA" id="ARBA00023002"/>
    </source>
</evidence>
<comment type="caution">
    <text evidence="6">The sequence shown here is derived from an EMBL/GenBank/DDBJ whole genome shotgun (WGS) entry which is preliminary data.</text>
</comment>
<organism evidence="6 7">
    <name type="scientific">Spectribacter acetivorans</name>
    <dbReference type="NCBI Taxonomy" id="3075603"/>
    <lineage>
        <taxon>Bacteria</taxon>
        <taxon>Pseudomonadati</taxon>
        <taxon>Pseudomonadota</taxon>
        <taxon>Gammaproteobacteria</taxon>
        <taxon>Salinisphaerales</taxon>
        <taxon>Salinisphaeraceae</taxon>
        <taxon>Spectribacter</taxon>
    </lineage>
</organism>
<dbReference type="InterPro" id="IPR002347">
    <property type="entry name" value="SDR_fam"/>
</dbReference>
<evidence type="ECO:0000256" key="3">
    <source>
        <dbReference type="ARBA" id="ARBA00023027"/>
    </source>
</evidence>
<dbReference type="NCBIfam" id="NF005559">
    <property type="entry name" value="PRK07231.1"/>
    <property type="match status" value="1"/>
</dbReference>
<accession>A0ABU3BAA4</accession>
<dbReference type="GO" id="GO:0047936">
    <property type="term" value="F:glucose 1-dehydrogenase [NAD(P)+] activity"/>
    <property type="evidence" value="ECO:0007669"/>
    <property type="project" value="UniProtKB-EC"/>
</dbReference>
<dbReference type="PANTHER" id="PTHR43180">
    <property type="entry name" value="3-OXOACYL-(ACYL-CARRIER-PROTEIN) REDUCTASE (AFU_ORTHOLOGUE AFUA_6G11210)"/>
    <property type="match status" value="1"/>
</dbReference>
<dbReference type="PANTHER" id="PTHR43180:SF28">
    <property type="entry name" value="NAD(P)-BINDING ROSSMANN-FOLD SUPERFAMILY PROTEIN"/>
    <property type="match status" value="1"/>
</dbReference>
<gene>
    <name evidence="6" type="ORF">RM531_06880</name>
</gene>
<keyword evidence="2 6" id="KW-0560">Oxidoreductase</keyword>
<keyword evidence="7" id="KW-1185">Reference proteome</keyword>
<evidence type="ECO:0000313" key="6">
    <source>
        <dbReference type="EMBL" id="MDT0618193.1"/>
    </source>
</evidence>
<dbReference type="Proteomes" id="UP001259982">
    <property type="component" value="Unassembled WGS sequence"/>
</dbReference>
<dbReference type="EMBL" id="JAVRHY010000005">
    <property type="protein sequence ID" value="MDT0618193.1"/>
    <property type="molecule type" value="Genomic_DNA"/>
</dbReference>
<comment type="similarity">
    <text evidence="1">Belongs to the short-chain dehydrogenases/reductases (SDR) family.</text>
</comment>
<evidence type="ECO:0000256" key="1">
    <source>
        <dbReference type="ARBA" id="ARBA00006484"/>
    </source>
</evidence>
<dbReference type="PRINTS" id="PR00081">
    <property type="entry name" value="GDHRDH"/>
</dbReference>